<keyword evidence="1" id="KW-0472">Membrane</keyword>
<name>A0A5C3LDZ1_9AGAR</name>
<proteinExistence type="predicted"/>
<dbReference type="EMBL" id="ML214114">
    <property type="protein sequence ID" value="TFK30980.1"/>
    <property type="molecule type" value="Genomic_DNA"/>
</dbReference>
<evidence type="ECO:0000313" key="2">
    <source>
        <dbReference type="EMBL" id="TFK30980.1"/>
    </source>
</evidence>
<reference evidence="2 3" key="1">
    <citation type="journal article" date="2019" name="Nat. Ecol. Evol.">
        <title>Megaphylogeny resolves global patterns of mushroom evolution.</title>
        <authorList>
            <person name="Varga T."/>
            <person name="Krizsan K."/>
            <person name="Foldi C."/>
            <person name="Dima B."/>
            <person name="Sanchez-Garcia M."/>
            <person name="Sanchez-Ramirez S."/>
            <person name="Szollosi G.J."/>
            <person name="Szarkandi J.G."/>
            <person name="Papp V."/>
            <person name="Albert L."/>
            <person name="Andreopoulos W."/>
            <person name="Angelini C."/>
            <person name="Antonin V."/>
            <person name="Barry K.W."/>
            <person name="Bougher N.L."/>
            <person name="Buchanan P."/>
            <person name="Buyck B."/>
            <person name="Bense V."/>
            <person name="Catcheside P."/>
            <person name="Chovatia M."/>
            <person name="Cooper J."/>
            <person name="Damon W."/>
            <person name="Desjardin D."/>
            <person name="Finy P."/>
            <person name="Geml J."/>
            <person name="Haridas S."/>
            <person name="Hughes K."/>
            <person name="Justo A."/>
            <person name="Karasinski D."/>
            <person name="Kautmanova I."/>
            <person name="Kiss B."/>
            <person name="Kocsube S."/>
            <person name="Kotiranta H."/>
            <person name="LaButti K.M."/>
            <person name="Lechner B.E."/>
            <person name="Liimatainen K."/>
            <person name="Lipzen A."/>
            <person name="Lukacs Z."/>
            <person name="Mihaltcheva S."/>
            <person name="Morgado L.N."/>
            <person name="Niskanen T."/>
            <person name="Noordeloos M.E."/>
            <person name="Ohm R.A."/>
            <person name="Ortiz-Santana B."/>
            <person name="Ovrebo C."/>
            <person name="Racz N."/>
            <person name="Riley R."/>
            <person name="Savchenko A."/>
            <person name="Shiryaev A."/>
            <person name="Soop K."/>
            <person name="Spirin V."/>
            <person name="Szebenyi C."/>
            <person name="Tomsovsky M."/>
            <person name="Tulloss R.E."/>
            <person name="Uehling J."/>
            <person name="Grigoriev I.V."/>
            <person name="Vagvolgyi C."/>
            <person name="Papp T."/>
            <person name="Martin F.M."/>
            <person name="Miettinen O."/>
            <person name="Hibbett D.S."/>
            <person name="Nagy L.G."/>
        </authorList>
    </citation>
    <scope>NUCLEOTIDE SEQUENCE [LARGE SCALE GENOMIC DNA]</scope>
    <source>
        <strain evidence="2 3">CBS 166.37</strain>
    </source>
</reference>
<organism evidence="2 3">
    <name type="scientific">Crucibulum laeve</name>
    <dbReference type="NCBI Taxonomy" id="68775"/>
    <lineage>
        <taxon>Eukaryota</taxon>
        <taxon>Fungi</taxon>
        <taxon>Dikarya</taxon>
        <taxon>Basidiomycota</taxon>
        <taxon>Agaricomycotina</taxon>
        <taxon>Agaricomycetes</taxon>
        <taxon>Agaricomycetidae</taxon>
        <taxon>Agaricales</taxon>
        <taxon>Agaricineae</taxon>
        <taxon>Nidulariaceae</taxon>
        <taxon>Crucibulum</taxon>
    </lineage>
</organism>
<keyword evidence="1" id="KW-0812">Transmembrane</keyword>
<dbReference type="AlphaFoldDB" id="A0A5C3LDZ1"/>
<keyword evidence="1" id="KW-1133">Transmembrane helix</keyword>
<feature type="transmembrane region" description="Helical" evidence="1">
    <location>
        <begin position="101"/>
        <end position="122"/>
    </location>
</feature>
<keyword evidence="3" id="KW-1185">Reference proteome</keyword>
<evidence type="ECO:0000256" key="1">
    <source>
        <dbReference type="SAM" id="Phobius"/>
    </source>
</evidence>
<evidence type="ECO:0000313" key="3">
    <source>
        <dbReference type="Proteomes" id="UP000308652"/>
    </source>
</evidence>
<sequence length="124" mass="13919">MPCHAIPSRAIPPLSYTPLLIKPQNSITPILIQFHSHSIPSCPIPSHLISSHIPFPSVDYPLSHNILPFPSYPIYFLLQSHFPLSYTPLPTNQSHTHTSTILHFPSIIFTLIFPLLNTSLLIQP</sequence>
<protein>
    <submittedName>
        <fullName evidence="2">Uncharacterized protein</fullName>
    </submittedName>
</protein>
<gene>
    <name evidence="2" type="ORF">BDQ12DRAFT_730090</name>
</gene>
<dbReference type="Proteomes" id="UP000308652">
    <property type="component" value="Unassembled WGS sequence"/>
</dbReference>
<accession>A0A5C3LDZ1</accession>